<dbReference type="RefSeq" id="WP_093885577.1">
    <property type="nucleotide sequence ID" value="NZ_FOQY01000002.1"/>
</dbReference>
<keyword evidence="3" id="KW-0274">FAD</keyword>
<dbReference type="EMBL" id="FOQY01000002">
    <property type="protein sequence ID" value="SFI27571.1"/>
    <property type="molecule type" value="Genomic_DNA"/>
</dbReference>
<dbReference type="InterPro" id="IPR036188">
    <property type="entry name" value="FAD/NAD-bd_sf"/>
</dbReference>
<gene>
    <name evidence="5" type="ORF">SAMN05216275_102241</name>
</gene>
<sequence length="468" mass="49896">MDIDVIIVGAGPTGLMLAAELGLAGVSAAVVERLPARSGQSKALGLQPRTAEALELRGLLDPLMDRAIQRVPGGHFAGLRLDFNAWDTRHPYMIGIPQTRVEALLEARAAELGARILRGHELTALAQDDDGVTATAGPVRLRGRYLVGCDGGRSAVRELLGIGFPGLDGRLRMAVADLTLTGPAPTSWSLPIMTPSATGKGYLAPLGDGVHRFLFYGPEQQSLSRDAPITHQEVGRALANSFGPEVTLTGIRWASRFTDASRQVTNYRHGRVLLAGDAAHIHSPMGGQGLNLGLQDAFNLGWKLAAEVNGWAADGLLDTYQDERHPVAARVLANTRAQAVLLVPHEENLALRDIVEELLRVPEANKVVAGMISGLDIRYPMPGEPHPLAGRHLPGLDLRDGRAVLLTTTDRLRTAAAPWSDRIGYAGITRELGAEAVLVRPDGYVCWAGSDAGSLAGALSRWAGRRRA</sequence>
<dbReference type="GO" id="GO:0071949">
    <property type="term" value="F:FAD binding"/>
    <property type="evidence" value="ECO:0007669"/>
    <property type="project" value="InterPro"/>
</dbReference>
<protein>
    <submittedName>
        <fullName evidence="5">2-polyprenyl-6-methoxyphenol hydroxylase</fullName>
    </submittedName>
</protein>
<dbReference type="Pfam" id="PF21274">
    <property type="entry name" value="Rng_hyd_C"/>
    <property type="match status" value="1"/>
</dbReference>
<dbReference type="PANTHER" id="PTHR43004">
    <property type="entry name" value="TRK SYSTEM POTASSIUM UPTAKE PROTEIN"/>
    <property type="match status" value="1"/>
</dbReference>
<feature type="domain" description="FAD-binding" evidence="4">
    <location>
        <begin position="3"/>
        <end position="334"/>
    </location>
</feature>
<dbReference type="Gene3D" id="3.40.30.120">
    <property type="match status" value="1"/>
</dbReference>
<name>A0A1I3GW32_9ACTN</name>
<dbReference type="InterPro" id="IPR050641">
    <property type="entry name" value="RIFMO-like"/>
</dbReference>
<evidence type="ECO:0000313" key="5">
    <source>
        <dbReference type="EMBL" id="SFI27571.1"/>
    </source>
</evidence>
<keyword evidence="6" id="KW-1185">Reference proteome</keyword>
<dbReference type="Gene3D" id="3.50.50.60">
    <property type="entry name" value="FAD/NAD(P)-binding domain"/>
    <property type="match status" value="1"/>
</dbReference>
<dbReference type="Proteomes" id="UP000199111">
    <property type="component" value="Unassembled WGS sequence"/>
</dbReference>
<evidence type="ECO:0000256" key="3">
    <source>
        <dbReference type="ARBA" id="ARBA00022827"/>
    </source>
</evidence>
<dbReference type="SUPFAM" id="SSF51905">
    <property type="entry name" value="FAD/NAD(P)-binding domain"/>
    <property type="match status" value="1"/>
</dbReference>
<dbReference type="PRINTS" id="PR00420">
    <property type="entry name" value="RNGMNOXGNASE"/>
</dbReference>
<reference evidence="6" key="1">
    <citation type="submission" date="2016-10" db="EMBL/GenBank/DDBJ databases">
        <authorList>
            <person name="Varghese N."/>
            <person name="Submissions S."/>
        </authorList>
    </citation>
    <scope>NUCLEOTIDE SEQUENCE [LARGE SCALE GENOMIC DNA]</scope>
    <source>
        <strain evidence="6">CGMCC 4.2126</strain>
    </source>
</reference>
<evidence type="ECO:0000256" key="1">
    <source>
        <dbReference type="ARBA" id="ARBA00001974"/>
    </source>
</evidence>
<evidence type="ECO:0000313" key="6">
    <source>
        <dbReference type="Proteomes" id="UP000199111"/>
    </source>
</evidence>
<keyword evidence="2" id="KW-0285">Flavoprotein</keyword>
<organism evidence="5 6">
    <name type="scientific">Streptosporangium canum</name>
    <dbReference type="NCBI Taxonomy" id="324952"/>
    <lineage>
        <taxon>Bacteria</taxon>
        <taxon>Bacillati</taxon>
        <taxon>Actinomycetota</taxon>
        <taxon>Actinomycetes</taxon>
        <taxon>Streptosporangiales</taxon>
        <taxon>Streptosporangiaceae</taxon>
        <taxon>Streptosporangium</taxon>
    </lineage>
</organism>
<evidence type="ECO:0000259" key="4">
    <source>
        <dbReference type="Pfam" id="PF01494"/>
    </source>
</evidence>
<dbReference type="InterPro" id="IPR002938">
    <property type="entry name" value="FAD-bd"/>
</dbReference>
<dbReference type="Pfam" id="PF01494">
    <property type="entry name" value="FAD_binding_3"/>
    <property type="match status" value="1"/>
</dbReference>
<dbReference type="Gene3D" id="3.30.70.2450">
    <property type="match status" value="1"/>
</dbReference>
<comment type="cofactor">
    <cofactor evidence="1">
        <name>FAD</name>
        <dbReference type="ChEBI" id="CHEBI:57692"/>
    </cofactor>
</comment>
<dbReference type="GeneID" id="96296581"/>
<dbReference type="PANTHER" id="PTHR43004:SF19">
    <property type="entry name" value="BINDING MONOOXYGENASE, PUTATIVE (JCVI)-RELATED"/>
    <property type="match status" value="1"/>
</dbReference>
<accession>A0A1I3GW32</accession>
<dbReference type="AlphaFoldDB" id="A0A1I3GW32"/>
<proteinExistence type="predicted"/>
<dbReference type="GO" id="GO:0016709">
    <property type="term" value="F:oxidoreductase activity, acting on paired donors, with incorporation or reduction of molecular oxygen, NAD(P)H as one donor, and incorporation of one atom of oxygen"/>
    <property type="evidence" value="ECO:0007669"/>
    <property type="project" value="UniProtKB-ARBA"/>
</dbReference>
<evidence type="ECO:0000256" key="2">
    <source>
        <dbReference type="ARBA" id="ARBA00022630"/>
    </source>
</evidence>